<comment type="pathway">
    <text evidence="1">Cofactor biosynthesis; thiamine diphosphate biosynthesis; thiamine diphosphate from thiamine phosphate: step 1/1.</text>
</comment>
<feature type="binding site" evidence="1">
    <location>
        <position position="145"/>
    </location>
    <ligand>
        <name>ATP</name>
        <dbReference type="ChEBI" id="CHEBI:30616"/>
    </ligand>
</feature>
<feature type="binding site" evidence="1">
    <location>
        <position position="72"/>
    </location>
    <ligand>
        <name>Mg(2+)</name>
        <dbReference type="ChEBI" id="CHEBI:18420"/>
        <label>3</label>
    </ligand>
</feature>
<dbReference type="InterPro" id="IPR036921">
    <property type="entry name" value="PurM-like_N_sf"/>
</dbReference>
<feature type="binding site" evidence="1">
    <location>
        <position position="102"/>
    </location>
    <ligand>
        <name>ATP</name>
        <dbReference type="ChEBI" id="CHEBI:30616"/>
    </ligand>
</feature>
<feature type="domain" description="PurM-like C-terminal" evidence="3">
    <location>
        <begin position="149"/>
        <end position="296"/>
    </location>
</feature>
<feature type="binding site" evidence="1">
    <location>
        <position position="120"/>
    </location>
    <ligand>
        <name>Mg(2+)</name>
        <dbReference type="ChEBI" id="CHEBI:18420"/>
        <label>1</label>
    </ligand>
</feature>
<comment type="function">
    <text evidence="1">Catalyzes the ATP-dependent phosphorylation of thiamine-monophosphate (TMP) to form thiamine-pyrophosphate (TPP), the active form of vitamin B1.</text>
</comment>
<dbReference type="Pfam" id="PF00586">
    <property type="entry name" value="AIRS"/>
    <property type="match status" value="1"/>
</dbReference>
<dbReference type="GO" id="GO:0000287">
    <property type="term" value="F:magnesium ion binding"/>
    <property type="evidence" value="ECO:0007669"/>
    <property type="project" value="UniProtKB-UniRule"/>
</dbReference>
<feature type="binding site" evidence="1">
    <location>
        <begin position="119"/>
        <end position="120"/>
    </location>
    <ligand>
        <name>ATP</name>
        <dbReference type="ChEBI" id="CHEBI:30616"/>
    </ligand>
</feature>
<dbReference type="GO" id="GO:0009228">
    <property type="term" value="P:thiamine biosynthetic process"/>
    <property type="evidence" value="ECO:0007669"/>
    <property type="project" value="UniProtKB-KW"/>
</dbReference>
<dbReference type="InterPro" id="IPR006283">
    <property type="entry name" value="ThiL-like"/>
</dbReference>
<feature type="binding site" evidence="1">
    <location>
        <position position="320"/>
    </location>
    <ligand>
        <name>substrate</name>
    </ligand>
</feature>
<evidence type="ECO:0000259" key="3">
    <source>
        <dbReference type="Pfam" id="PF02769"/>
    </source>
</evidence>
<dbReference type="AlphaFoldDB" id="A0A1H9VRA4"/>
<dbReference type="HAMAP" id="MF_02128">
    <property type="entry name" value="TMP_kinase"/>
    <property type="match status" value="1"/>
</dbReference>
<sequence>MDEFKFIQSITPKYYHQSSIITGIGDDAAIIRQQQSDTVIAMDTMVESVHFSEKTTSPYHIGYRALAANISDIAAMGGKVTAYLVSIVIPKRWDEEKIRDIYRGMNDLAAHFQMDLIGGDTVSGSQLTISITVIGSVKNDQARYRGDAKPGDYIFVTGTLGDSACGLYVLLHGEREEQDEFKYFINRHQMPWPRISFIQECQQIKRMALNDVSDGIANEANEIAEASQLLLELDYEKIPVHQDLRKFPKHQQYNWSLSGGEDFELIGTVPAADWEILEKAAERTKTSITKIGEVKDIKEKNGSAWIYHENQYRKLERSGYTHLKG</sequence>
<dbReference type="EC" id="2.7.4.16" evidence="1"/>
<comment type="catalytic activity">
    <reaction evidence="1">
        <text>thiamine phosphate + ATP = thiamine diphosphate + ADP</text>
        <dbReference type="Rhea" id="RHEA:15913"/>
        <dbReference type="ChEBI" id="CHEBI:30616"/>
        <dbReference type="ChEBI" id="CHEBI:37575"/>
        <dbReference type="ChEBI" id="CHEBI:58937"/>
        <dbReference type="ChEBI" id="CHEBI:456216"/>
        <dbReference type="EC" id="2.7.4.16"/>
    </reaction>
</comment>
<keyword evidence="1" id="KW-0784">Thiamine biosynthesis</keyword>
<protein>
    <recommendedName>
        <fullName evidence="1">Thiamine-monophosphate kinase</fullName>
        <shortName evidence="1">TMP kinase</shortName>
        <shortName evidence="1">Thiamine-phosphate kinase</shortName>
        <ecNumber evidence="1">2.7.4.16</ecNumber>
    </recommendedName>
</protein>
<feature type="binding site" evidence="1">
    <location>
        <position position="214"/>
    </location>
    <ligand>
        <name>Mg(2+)</name>
        <dbReference type="ChEBI" id="CHEBI:18420"/>
        <label>5</label>
    </ligand>
</feature>
<dbReference type="STRING" id="531814.SAMN04487944_12639"/>
<dbReference type="InterPro" id="IPR036676">
    <property type="entry name" value="PurM-like_C_sf"/>
</dbReference>
<feature type="binding site" evidence="1">
    <location>
        <position position="213"/>
    </location>
    <ligand>
        <name>ATP</name>
        <dbReference type="ChEBI" id="CHEBI:30616"/>
    </ligand>
</feature>
<name>A0A1H9VRA4_9BACI</name>
<dbReference type="GO" id="GO:0009229">
    <property type="term" value="P:thiamine diphosphate biosynthetic process"/>
    <property type="evidence" value="ECO:0007669"/>
    <property type="project" value="UniProtKB-UniRule"/>
</dbReference>
<feature type="binding site" evidence="1">
    <location>
        <position position="211"/>
    </location>
    <ligand>
        <name>Mg(2+)</name>
        <dbReference type="ChEBI" id="CHEBI:18420"/>
        <label>3</label>
    </ligand>
</feature>
<feature type="binding site" evidence="1">
    <location>
        <position position="261"/>
    </location>
    <ligand>
        <name>substrate</name>
    </ligand>
</feature>
<evidence type="ECO:0000259" key="2">
    <source>
        <dbReference type="Pfam" id="PF00586"/>
    </source>
</evidence>
<dbReference type="Pfam" id="PF02769">
    <property type="entry name" value="AIRS_C"/>
    <property type="match status" value="1"/>
</dbReference>
<organism evidence="4 5">
    <name type="scientific">Gracilibacillus ureilyticus</name>
    <dbReference type="NCBI Taxonomy" id="531814"/>
    <lineage>
        <taxon>Bacteria</taxon>
        <taxon>Bacillati</taxon>
        <taxon>Bacillota</taxon>
        <taxon>Bacilli</taxon>
        <taxon>Bacillales</taxon>
        <taxon>Bacillaceae</taxon>
        <taxon>Gracilibacillus</taxon>
    </lineage>
</organism>
<feature type="binding site" evidence="1">
    <location>
        <position position="43"/>
    </location>
    <ligand>
        <name>Mg(2+)</name>
        <dbReference type="ChEBI" id="CHEBI:18420"/>
        <label>2</label>
    </ligand>
</feature>
<dbReference type="GO" id="GO:0005524">
    <property type="term" value="F:ATP binding"/>
    <property type="evidence" value="ECO:0007669"/>
    <property type="project" value="UniProtKB-UniRule"/>
</dbReference>
<keyword evidence="1" id="KW-0460">Magnesium</keyword>
<dbReference type="Gene3D" id="3.90.650.10">
    <property type="entry name" value="PurM-like C-terminal domain"/>
    <property type="match status" value="1"/>
</dbReference>
<proteinExistence type="inferred from homology"/>
<keyword evidence="1" id="KW-0479">Metal-binding</keyword>
<reference evidence="4 5" key="1">
    <citation type="submission" date="2016-10" db="EMBL/GenBank/DDBJ databases">
        <authorList>
            <person name="de Groot N.N."/>
        </authorList>
    </citation>
    <scope>NUCLEOTIDE SEQUENCE [LARGE SCALE GENOMIC DNA]</scope>
    <source>
        <strain evidence="4 5">CGMCC 1.7727</strain>
    </source>
</reference>
<dbReference type="OrthoDB" id="9802811at2"/>
<comment type="caution">
    <text evidence="1">Lacks conserved residue(s) required for the propagation of feature annotation.</text>
</comment>
<dbReference type="PIRSF" id="PIRSF005303">
    <property type="entry name" value="Thiam_monoph_kin"/>
    <property type="match status" value="1"/>
</dbReference>
<dbReference type="CDD" id="cd02194">
    <property type="entry name" value="ThiL"/>
    <property type="match status" value="1"/>
</dbReference>
<keyword evidence="1" id="KW-0808">Transferase</keyword>
<dbReference type="InterPro" id="IPR016188">
    <property type="entry name" value="PurM-like_N"/>
</dbReference>
<feature type="binding site" evidence="1">
    <location>
        <position position="43"/>
    </location>
    <ligand>
        <name>Mg(2+)</name>
        <dbReference type="ChEBI" id="CHEBI:18420"/>
        <label>1</label>
    </ligand>
</feature>
<keyword evidence="1" id="KW-0067">ATP-binding</keyword>
<dbReference type="InterPro" id="IPR010918">
    <property type="entry name" value="PurM-like_C_dom"/>
</dbReference>
<dbReference type="Proteomes" id="UP000199687">
    <property type="component" value="Unassembled WGS sequence"/>
</dbReference>
<dbReference type="NCBIfam" id="TIGR01379">
    <property type="entry name" value="thiL"/>
    <property type="match status" value="1"/>
</dbReference>
<feature type="binding site" evidence="1">
    <location>
        <position position="72"/>
    </location>
    <ligand>
        <name>Mg(2+)</name>
        <dbReference type="ChEBI" id="CHEBI:18420"/>
        <label>4</label>
    </ligand>
</feature>
<dbReference type="Gene3D" id="3.30.1330.10">
    <property type="entry name" value="PurM-like, N-terminal domain"/>
    <property type="match status" value="1"/>
</dbReference>
<comment type="miscellaneous">
    <text evidence="1">Reaction mechanism of ThiL seems to utilize a direct, inline transfer of the gamma-phosphate of ATP to TMP rather than a phosphorylated enzyme intermediate.</text>
</comment>
<dbReference type="UniPathway" id="UPA00060">
    <property type="reaction ID" value="UER00142"/>
</dbReference>
<gene>
    <name evidence="1" type="primary">thiL</name>
    <name evidence="4" type="ORF">SAMN04487944_12639</name>
</gene>
<dbReference type="SUPFAM" id="SSF55326">
    <property type="entry name" value="PurM N-terminal domain-like"/>
    <property type="match status" value="1"/>
</dbReference>
<feature type="binding site" evidence="1">
    <location>
        <position position="72"/>
    </location>
    <ligand>
        <name>Mg(2+)</name>
        <dbReference type="ChEBI" id="CHEBI:18420"/>
        <label>2</label>
    </ligand>
</feature>
<feature type="binding site" evidence="1">
    <location>
        <position position="27"/>
    </location>
    <ligand>
        <name>Mg(2+)</name>
        <dbReference type="ChEBI" id="CHEBI:18420"/>
        <label>3</label>
    </ligand>
</feature>
<keyword evidence="1 4" id="KW-0418">Kinase</keyword>
<dbReference type="EMBL" id="FOGL01000026">
    <property type="protein sequence ID" value="SES24185.1"/>
    <property type="molecule type" value="Genomic_DNA"/>
</dbReference>
<dbReference type="PANTHER" id="PTHR30270:SF0">
    <property type="entry name" value="THIAMINE-MONOPHOSPHATE KINASE"/>
    <property type="match status" value="1"/>
</dbReference>
<dbReference type="PANTHER" id="PTHR30270">
    <property type="entry name" value="THIAMINE-MONOPHOSPHATE KINASE"/>
    <property type="match status" value="1"/>
</dbReference>
<comment type="similarity">
    <text evidence="1">Belongs to the thiamine-monophosphate kinase family.</text>
</comment>
<feature type="binding site" evidence="1">
    <location>
        <position position="50"/>
    </location>
    <ligand>
        <name>substrate</name>
    </ligand>
</feature>
<accession>A0A1H9VRA4</accession>
<dbReference type="GO" id="GO:0009030">
    <property type="term" value="F:thiamine-phosphate kinase activity"/>
    <property type="evidence" value="ECO:0007669"/>
    <property type="project" value="UniProtKB-UniRule"/>
</dbReference>
<evidence type="ECO:0000256" key="1">
    <source>
        <dbReference type="HAMAP-Rule" id="MF_02128"/>
    </source>
</evidence>
<evidence type="ECO:0000313" key="4">
    <source>
        <dbReference type="EMBL" id="SES24185.1"/>
    </source>
</evidence>
<dbReference type="RefSeq" id="WP_089744079.1">
    <property type="nucleotide sequence ID" value="NZ_FOGL01000026.1"/>
</dbReference>
<dbReference type="SUPFAM" id="SSF56042">
    <property type="entry name" value="PurM C-terminal domain-like"/>
    <property type="match status" value="1"/>
</dbReference>
<feature type="domain" description="PurM-like N-terminal" evidence="2">
    <location>
        <begin position="25"/>
        <end position="137"/>
    </location>
</feature>
<keyword evidence="1" id="KW-0547">Nucleotide-binding</keyword>
<keyword evidence="5" id="KW-1185">Reference proteome</keyword>
<feature type="binding site" evidence="1">
    <location>
        <position position="27"/>
    </location>
    <ligand>
        <name>Mg(2+)</name>
        <dbReference type="ChEBI" id="CHEBI:18420"/>
        <label>4</label>
    </ligand>
</feature>
<evidence type="ECO:0000313" key="5">
    <source>
        <dbReference type="Proteomes" id="UP000199687"/>
    </source>
</evidence>